<sequence length="99" mass="10982">ALFRSHFDSLVLCCFVLADKVSAAGKNGGYLGFDGIRERRHDGFDLSLCSFHISLVSLESSNYLVASSLRVWRQFGEHFLNLRLDFGLLRIGERSGGGV</sequence>
<name>A0AAV5WR37_9BILA</name>
<feature type="signal peptide" evidence="1">
    <location>
        <begin position="1"/>
        <end position="23"/>
    </location>
</feature>
<feature type="non-terminal residue" evidence="2">
    <location>
        <position position="1"/>
    </location>
</feature>
<keyword evidence="1" id="KW-0732">Signal</keyword>
<evidence type="ECO:0008006" key="4">
    <source>
        <dbReference type="Google" id="ProtNLM"/>
    </source>
</evidence>
<evidence type="ECO:0000256" key="1">
    <source>
        <dbReference type="SAM" id="SignalP"/>
    </source>
</evidence>
<accession>A0AAV5WR37</accession>
<dbReference type="Proteomes" id="UP001432322">
    <property type="component" value="Unassembled WGS sequence"/>
</dbReference>
<evidence type="ECO:0000313" key="2">
    <source>
        <dbReference type="EMBL" id="GMT34070.1"/>
    </source>
</evidence>
<proteinExistence type="predicted"/>
<reference evidence="2" key="1">
    <citation type="submission" date="2023-10" db="EMBL/GenBank/DDBJ databases">
        <title>Genome assembly of Pristionchus species.</title>
        <authorList>
            <person name="Yoshida K."/>
            <person name="Sommer R.J."/>
        </authorList>
    </citation>
    <scope>NUCLEOTIDE SEQUENCE</scope>
    <source>
        <strain evidence="2">RS5133</strain>
    </source>
</reference>
<comment type="caution">
    <text evidence="2">The sequence shown here is derived from an EMBL/GenBank/DDBJ whole genome shotgun (WGS) entry which is preliminary data.</text>
</comment>
<gene>
    <name evidence="2" type="ORF">PFISCL1PPCAC_25367</name>
</gene>
<protein>
    <recommendedName>
        <fullName evidence="4">Secreted protein</fullName>
    </recommendedName>
</protein>
<evidence type="ECO:0000313" key="3">
    <source>
        <dbReference type="Proteomes" id="UP001432322"/>
    </source>
</evidence>
<organism evidence="2 3">
    <name type="scientific">Pristionchus fissidentatus</name>
    <dbReference type="NCBI Taxonomy" id="1538716"/>
    <lineage>
        <taxon>Eukaryota</taxon>
        <taxon>Metazoa</taxon>
        <taxon>Ecdysozoa</taxon>
        <taxon>Nematoda</taxon>
        <taxon>Chromadorea</taxon>
        <taxon>Rhabditida</taxon>
        <taxon>Rhabditina</taxon>
        <taxon>Diplogasteromorpha</taxon>
        <taxon>Diplogasteroidea</taxon>
        <taxon>Neodiplogasteridae</taxon>
        <taxon>Pristionchus</taxon>
    </lineage>
</organism>
<dbReference type="AlphaFoldDB" id="A0AAV5WR37"/>
<keyword evidence="3" id="KW-1185">Reference proteome</keyword>
<dbReference type="EMBL" id="BTSY01000006">
    <property type="protein sequence ID" value="GMT34070.1"/>
    <property type="molecule type" value="Genomic_DNA"/>
</dbReference>
<feature type="chain" id="PRO_5043394642" description="Secreted protein" evidence="1">
    <location>
        <begin position="24"/>
        <end position="99"/>
    </location>
</feature>